<name>A0A7X0PHG3_9BURK</name>
<dbReference type="Pfam" id="PF01425">
    <property type="entry name" value="Amidase"/>
    <property type="match status" value="1"/>
</dbReference>
<keyword evidence="3" id="KW-1185">Reference proteome</keyword>
<dbReference type="SUPFAM" id="SSF75304">
    <property type="entry name" value="Amidase signature (AS) enzymes"/>
    <property type="match status" value="1"/>
</dbReference>
<dbReference type="Proteomes" id="UP000575083">
    <property type="component" value="Unassembled WGS sequence"/>
</dbReference>
<keyword evidence="2" id="KW-0378">Hydrolase</keyword>
<evidence type="ECO:0000313" key="3">
    <source>
        <dbReference type="Proteomes" id="UP000575083"/>
    </source>
</evidence>
<feature type="domain" description="Amidase" evidence="1">
    <location>
        <begin position="29"/>
        <end position="453"/>
    </location>
</feature>
<sequence length="471" mass="49321">MYDTSQELWRLGAAETATAIRRKELSCREVTTSVLARIQAANPEVNALTEVLDQAALAAADAADRQVAAGGPLGVLHGVPVTTKVNVDQAGLATTNGSVAQRGLIAQEDAPVVANLRRAGAILVGRTNTATYSVRWFTDNAVHGRTLNPWDAGTTPGGSSGGAAAAVASGMGAIAHGNDMGGSIRYPAYCCGVAGLRPTVGRIPAYNASAAAERGITAQLMSAQGPLARSVADLRLAMQAMAVFDARDPNCVPWPSAVEPAAQQGLRVALCRSYPGIAAHPAVVQALDDAAHWLADAGYVVEEVQPPAMREAAELWRVLGVEDGRRGISAAIRDHGDEAMRASQGYMEQGIAEGGRDAFQDALAQRAGLARQWSVFLDRFALLLMPVSWQPPAPQDEDTQSWPRFRALLDAQSPLLATACLGLPGMAVPTGMHGSVPMGVQLVAGRFREDLLLDAAQAIEERAGFVALLNC</sequence>
<protein>
    <submittedName>
        <fullName evidence="2">Amidase</fullName>
        <ecNumber evidence="2">3.5.1.4</ecNumber>
    </submittedName>
</protein>
<evidence type="ECO:0000313" key="2">
    <source>
        <dbReference type="EMBL" id="MBB6561995.1"/>
    </source>
</evidence>
<dbReference type="PANTHER" id="PTHR43372">
    <property type="entry name" value="FATTY-ACID AMIDE HYDROLASE"/>
    <property type="match status" value="1"/>
</dbReference>
<gene>
    <name evidence="2" type="ORF">HNP48_004697</name>
</gene>
<dbReference type="EMBL" id="JACHLK010000010">
    <property type="protein sequence ID" value="MBB6561995.1"/>
    <property type="molecule type" value="Genomic_DNA"/>
</dbReference>
<dbReference type="AlphaFoldDB" id="A0A7X0PHG3"/>
<evidence type="ECO:0000259" key="1">
    <source>
        <dbReference type="Pfam" id="PF01425"/>
    </source>
</evidence>
<dbReference type="RefSeq" id="WP_184861582.1">
    <property type="nucleotide sequence ID" value="NZ_JACHLK010000010.1"/>
</dbReference>
<accession>A0A7X0PHG3</accession>
<dbReference type="PANTHER" id="PTHR43372:SF4">
    <property type="entry name" value="FATTY-ACID AMIDE HYDROLASE 2"/>
    <property type="match status" value="1"/>
</dbReference>
<dbReference type="InterPro" id="IPR023631">
    <property type="entry name" value="Amidase_dom"/>
</dbReference>
<dbReference type="InterPro" id="IPR036928">
    <property type="entry name" value="AS_sf"/>
</dbReference>
<dbReference type="EC" id="3.5.1.4" evidence="2"/>
<dbReference type="GO" id="GO:0004040">
    <property type="term" value="F:amidase activity"/>
    <property type="evidence" value="ECO:0007669"/>
    <property type="project" value="UniProtKB-EC"/>
</dbReference>
<dbReference type="InterPro" id="IPR052739">
    <property type="entry name" value="FAAH2"/>
</dbReference>
<dbReference type="GO" id="GO:0012505">
    <property type="term" value="C:endomembrane system"/>
    <property type="evidence" value="ECO:0007669"/>
    <property type="project" value="TreeGrafter"/>
</dbReference>
<dbReference type="InterPro" id="IPR020556">
    <property type="entry name" value="Amidase_CS"/>
</dbReference>
<reference evidence="2 3" key="1">
    <citation type="submission" date="2020-08" db="EMBL/GenBank/DDBJ databases">
        <title>Functional genomics of gut bacteria from endangered species of beetles.</title>
        <authorList>
            <person name="Carlos-Shanley C."/>
        </authorList>
    </citation>
    <scope>NUCLEOTIDE SEQUENCE [LARGE SCALE GENOMIC DNA]</scope>
    <source>
        <strain evidence="2 3">S00198</strain>
    </source>
</reference>
<dbReference type="NCBIfam" id="NF005687">
    <property type="entry name" value="PRK07487.1"/>
    <property type="match status" value="1"/>
</dbReference>
<dbReference type="PROSITE" id="PS00571">
    <property type="entry name" value="AMIDASES"/>
    <property type="match status" value="1"/>
</dbReference>
<dbReference type="Gene3D" id="3.90.1300.10">
    <property type="entry name" value="Amidase signature (AS) domain"/>
    <property type="match status" value="1"/>
</dbReference>
<proteinExistence type="predicted"/>
<organism evidence="2 3">
    <name type="scientific">Acidovorax soli</name>
    <dbReference type="NCBI Taxonomy" id="592050"/>
    <lineage>
        <taxon>Bacteria</taxon>
        <taxon>Pseudomonadati</taxon>
        <taxon>Pseudomonadota</taxon>
        <taxon>Betaproteobacteria</taxon>
        <taxon>Burkholderiales</taxon>
        <taxon>Comamonadaceae</taxon>
        <taxon>Acidovorax</taxon>
    </lineage>
</organism>
<comment type="caution">
    <text evidence="2">The sequence shown here is derived from an EMBL/GenBank/DDBJ whole genome shotgun (WGS) entry which is preliminary data.</text>
</comment>